<evidence type="ECO:0000259" key="1">
    <source>
        <dbReference type="PROSITE" id="PS50003"/>
    </source>
</evidence>
<feature type="domain" description="PH" evidence="1">
    <location>
        <begin position="1"/>
        <end position="55"/>
    </location>
</feature>
<dbReference type="InterPro" id="IPR001849">
    <property type="entry name" value="PH_domain"/>
</dbReference>
<dbReference type="Pfam" id="PF00169">
    <property type="entry name" value="PH"/>
    <property type="match status" value="1"/>
</dbReference>
<dbReference type="PROSITE" id="PS50003">
    <property type="entry name" value="PH_DOMAIN"/>
    <property type="match status" value="1"/>
</dbReference>
<evidence type="ECO:0000313" key="2">
    <source>
        <dbReference type="EMBL" id="OPJ89150.1"/>
    </source>
</evidence>
<comment type="caution">
    <text evidence="2">The sequence shown here is derived from an EMBL/GenBank/DDBJ whole genome shotgun (WGS) entry which is preliminary data.</text>
</comment>
<dbReference type="AlphaFoldDB" id="A0A1V4KXM3"/>
<sequence>MAHTCRGTINLSTAHIDTEDSCNIVLSNGGRTYHLKANSEVERQRWVTALELAKAKAIRMRNNQSGTACFGVRTCNRTLLKTSS</sequence>
<name>A0A1V4KXM3_PATFA</name>
<dbReference type="InterPro" id="IPR011993">
    <property type="entry name" value="PH-like_dom_sf"/>
</dbReference>
<dbReference type="Gene3D" id="2.30.29.30">
    <property type="entry name" value="Pleckstrin-homology domain (PH domain)/Phosphotyrosine-binding domain (PTB)"/>
    <property type="match status" value="1"/>
</dbReference>
<dbReference type="STRING" id="372326.A0A1V4KXM3"/>
<accession>A0A1V4KXM3</accession>
<reference evidence="2 3" key="1">
    <citation type="submission" date="2016-02" db="EMBL/GenBank/DDBJ databases">
        <title>Band-tailed pigeon sequencing and assembly.</title>
        <authorList>
            <person name="Soares A.E."/>
            <person name="Novak B.J."/>
            <person name="Rice E.S."/>
            <person name="O'Connell B."/>
            <person name="Chang D."/>
            <person name="Weber S."/>
            <person name="Shapiro B."/>
        </authorList>
    </citation>
    <scope>NUCLEOTIDE SEQUENCE [LARGE SCALE GENOMIC DNA]</scope>
    <source>
        <strain evidence="2">BTP2013</strain>
        <tissue evidence="2">Blood</tissue>
    </source>
</reference>
<keyword evidence="3" id="KW-1185">Reference proteome</keyword>
<dbReference type="EMBL" id="LSYS01001380">
    <property type="protein sequence ID" value="OPJ89150.1"/>
    <property type="molecule type" value="Genomic_DNA"/>
</dbReference>
<dbReference type="Proteomes" id="UP000190648">
    <property type="component" value="Unassembled WGS sequence"/>
</dbReference>
<organism evidence="2 3">
    <name type="scientific">Patagioenas fasciata monilis</name>
    <dbReference type="NCBI Taxonomy" id="372326"/>
    <lineage>
        <taxon>Eukaryota</taxon>
        <taxon>Metazoa</taxon>
        <taxon>Chordata</taxon>
        <taxon>Craniata</taxon>
        <taxon>Vertebrata</taxon>
        <taxon>Euteleostomi</taxon>
        <taxon>Archelosauria</taxon>
        <taxon>Archosauria</taxon>
        <taxon>Dinosauria</taxon>
        <taxon>Saurischia</taxon>
        <taxon>Theropoda</taxon>
        <taxon>Coelurosauria</taxon>
        <taxon>Aves</taxon>
        <taxon>Neognathae</taxon>
        <taxon>Neoaves</taxon>
        <taxon>Columbimorphae</taxon>
        <taxon>Columbiformes</taxon>
        <taxon>Columbidae</taxon>
        <taxon>Patagioenas</taxon>
    </lineage>
</organism>
<proteinExistence type="predicted"/>
<gene>
    <name evidence="2" type="ORF">AV530_017733</name>
</gene>
<dbReference type="OrthoDB" id="14833at2759"/>
<evidence type="ECO:0000313" key="3">
    <source>
        <dbReference type="Proteomes" id="UP000190648"/>
    </source>
</evidence>
<protein>
    <recommendedName>
        <fullName evidence="1">PH domain-containing protein</fullName>
    </recommendedName>
</protein>
<dbReference type="SUPFAM" id="SSF50729">
    <property type="entry name" value="PH domain-like"/>
    <property type="match status" value="1"/>
</dbReference>